<protein>
    <recommendedName>
        <fullName evidence="4 5">Protein translation factor SUI1 homolog</fullName>
    </recommendedName>
</protein>
<evidence type="ECO:0000313" key="7">
    <source>
        <dbReference type="EMBL" id="PUA33731.1"/>
    </source>
</evidence>
<dbReference type="CDD" id="cd11567">
    <property type="entry name" value="YciH_like"/>
    <property type="match status" value="1"/>
</dbReference>
<dbReference type="Pfam" id="PF01253">
    <property type="entry name" value="SUI1"/>
    <property type="match status" value="1"/>
</dbReference>
<reference evidence="7 8" key="1">
    <citation type="submission" date="2017-04" db="EMBL/GenBank/DDBJ databases">
        <title>Draft Aigarchaeota genome from a New Zealand hot spring.</title>
        <authorList>
            <person name="Reysenbach A.-L."/>
            <person name="Donaho J.A."/>
            <person name="Gerhart J."/>
            <person name="Kelley J.F."/>
            <person name="Kouba K."/>
            <person name="Podar M."/>
            <person name="Stott M."/>
        </authorList>
    </citation>
    <scope>NUCLEOTIDE SEQUENCE [LARGE SCALE GENOMIC DNA]</scope>
    <source>
        <strain evidence="7">NZ13_MG1</strain>
    </source>
</reference>
<evidence type="ECO:0000256" key="2">
    <source>
        <dbReference type="ARBA" id="ARBA00022845"/>
    </source>
</evidence>
<evidence type="ECO:0000259" key="6">
    <source>
        <dbReference type="PROSITE" id="PS50296"/>
    </source>
</evidence>
<dbReference type="InterPro" id="IPR022851">
    <property type="entry name" value="SUI1_arc"/>
</dbReference>
<evidence type="ECO:0000256" key="4">
    <source>
        <dbReference type="HAMAP-Rule" id="MF_00604"/>
    </source>
</evidence>
<dbReference type="InterPro" id="IPR050318">
    <property type="entry name" value="DENR/SUI1_TIF"/>
</dbReference>
<dbReference type="PIRSF" id="PIRSF037511">
    <property type="entry name" value="Transl_init_SUI1_pro"/>
    <property type="match status" value="1"/>
</dbReference>
<feature type="domain" description="SUI1" evidence="6">
    <location>
        <begin position="27"/>
        <end position="93"/>
    </location>
</feature>
<dbReference type="AlphaFoldDB" id="A0A2R7Y859"/>
<evidence type="ECO:0000256" key="1">
    <source>
        <dbReference type="ARBA" id="ARBA00005422"/>
    </source>
</evidence>
<accession>A0A2R7Y859</accession>
<dbReference type="HAMAP" id="MF_00604">
    <property type="entry name" value="SUI1"/>
    <property type="match status" value="1"/>
</dbReference>
<dbReference type="InterPro" id="IPR005872">
    <property type="entry name" value="SUI1_arc_bac"/>
</dbReference>
<dbReference type="GO" id="GO:0003743">
    <property type="term" value="F:translation initiation factor activity"/>
    <property type="evidence" value="ECO:0007669"/>
    <property type="project" value="UniProtKB-UniRule"/>
</dbReference>
<sequence>MPDICPRCGLPTSICACETISREQQHVRVKLELRKWGKVSTIIEGLDGSKRDLAEIASKLKSACACGGGLKDGVIILQGDHREKVRELLISMGLQPENIDVI</sequence>
<dbReference type="SUPFAM" id="SSF55159">
    <property type="entry name" value="eIF1-like"/>
    <property type="match status" value="1"/>
</dbReference>
<dbReference type="PANTHER" id="PTHR12789:SF0">
    <property type="entry name" value="DENSITY-REGULATED PROTEIN"/>
    <property type="match status" value="1"/>
</dbReference>
<proteinExistence type="inferred from homology"/>
<dbReference type="GO" id="GO:0006417">
    <property type="term" value="P:regulation of translation"/>
    <property type="evidence" value="ECO:0007669"/>
    <property type="project" value="UniProtKB-UniRule"/>
</dbReference>
<dbReference type="InterPro" id="IPR001950">
    <property type="entry name" value="SUI1"/>
</dbReference>
<evidence type="ECO:0000256" key="3">
    <source>
        <dbReference type="ARBA" id="ARBA00022917"/>
    </source>
</evidence>
<keyword evidence="2 4" id="KW-0810">Translation regulation</keyword>
<dbReference type="GO" id="GO:0003729">
    <property type="term" value="F:mRNA binding"/>
    <property type="evidence" value="ECO:0007669"/>
    <property type="project" value="TreeGrafter"/>
</dbReference>
<dbReference type="GO" id="GO:0002188">
    <property type="term" value="P:translation reinitiation"/>
    <property type="evidence" value="ECO:0007669"/>
    <property type="project" value="UniProtKB-UniRule"/>
</dbReference>
<dbReference type="GO" id="GO:0001731">
    <property type="term" value="P:formation of translation preinitiation complex"/>
    <property type="evidence" value="ECO:0007669"/>
    <property type="project" value="UniProtKB-UniRule"/>
</dbReference>
<gene>
    <name evidence="7" type="ORF">B9J98_01940</name>
</gene>
<comment type="caution">
    <text evidence="7">The sequence shown here is derived from an EMBL/GenBank/DDBJ whole genome shotgun (WGS) entry which is preliminary data.</text>
</comment>
<dbReference type="EMBL" id="NDWU01000004">
    <property type="protein sequence ID" value="PUA33731.1"/>
    <property type="molecule type" value="Genomic_DNA"/>
</dbReference>
<dbReference type="PANTHER" id="PTHR12789">
    <property type="entry name" value="DENSITY-REGULATED PROTEIN HOMOLOG"/>
    <property type="match status" value="1"/>
</dbReference>
<organism evidence="7 8">
    <name type="scientific">Candidatus Terraquivivens tikiterensis</name>
    <dbReference type="NCBI Taxonomy" id="1980982"/>
    <lineage>
        <taxon>Archaea</taxon>
        <taxon>Nitrososphaerota</taxon>
        <taxon>Candidatus Wolframiiraptoraceae</taxon>
        <taxon>Candidatus Terraquivivens</taxon>
    </lineage>
</organism>
<dbReference type="NCBIfam" id="NF002096">
    <property type="entry name" value="PRK00939.1"/>
    <property type="match status" value="1"/>
</dbReference>
<evidence type="ECO:0000313" key="8">
    <source>
        <dbReference type="Proteomes" id="UP000244066"/>
    </source>
</evidence>
<dbReference type="InterPro" id="IPR036877">
    <property type="entry name" value="SUI1_dom_sf"/>
</dbReference>
<dbReference type="Gene3D" id="3.30.780.10">
    <property type="entry name" value="SUI1-like domain"/>
    <property type="match status" value="1"/>
</dbReference>
<dbReference type="PROSITE" id="PS50296">
    <property type="entry name" value="SUI1"/>
    <property type="match status" value="1"/>
</dbReference>
<keyword evidence="3 4" id="KW-0648">Protein biosynthesis</keyword>
<comment type="similarity">
    <text evidence="1 4 5">Belongs to the SUI1 family.</text>
</comment>
<name>A0A2R7Y859_9ARCH</name>
<evidence type="ECO:0000256" key="5">
    <source>
        <dbReference type="PIRNR" id="PIRNR037511"/>
    </source>
</evidence>
<dbReference type="Proteomes" id="UP000244066">
    <property type="component" value="Unassembled WGS sequence"/>
</dbReference>